<dbReference type="AlphaFoldDB" id="A0A6V8MQD3"/>
<feature type="domain" description="MBG" evidence="3">
    <location>
        <begin position="551"/>
        <end position="622"/>
    </location>
</feature>
<evidence type="ECO:0000313" key="4">
    <source>
        <dbReference type="EMBL" id="GFO61923.1"/>
    </source>
</evidence>
<feature type="domain" description="MBG" evidence="3">
    <location>
        <begin position="624"/>
        <end position="691"/>
    </location>
</feature>
<evidence type="ECO:0000259" key="3">
    <source>
        <dbReference type="Pfam" id="PF18887"/>
    </source>
</evidence>
<feature type="domain" description="MBG" evidence="3">
    <location>
        <begin position="694"/>
        <end position="759"/>
    </location>
</feature>
<dbReference type="RefSeq" id="WP_183356706.1">
    <property type="nucleotide sequence ID" value="NZ_BLXX01000022.1"/>
</dbReference>
<proteinExistence type="predicted"/>
<gene>
    <name evidence="4" type="ORF">GMST_42480</name>
</gene>
<name>A0A6V8MQD3_9BACT</name>
<comment type="caution">
    <text evidence="4">The sequence shown here is derived from an EMBL/GenBank/DDBJ whole genome shotgun (WGS) entry which is preliminary data.</text>
</comment>
<accession>A0A6V8MQD3</accession>
<dbReference type="PANTHER" id="PTHR35812:SF1">
    <property type="entry name" value="LIPOPROTEIN"/>
    <property type="match status" value="1"/>
</dbReference>
<feature type="domain" description="Lcl C-terminal" evidence="2">
    <location>
        <begin position="259"/>
        <end position="360"/>
    </location>
</feature>
<dbReference type="InterPro" id="IPR043772">
    <property type="entry name" value="MBG_3"/>
</dbReference>
<keyword evidence="5" id="KW-1185">Reference proteome</keyword>
<feature type="domain" description="Lcl C-terminal" evidence="2">
    <location>
        <begin position="69"/>
        <end position="209"/>
    </location>
</feature>
<reference evidence="5" key="1">
    <citation type="submission" date="2020-06" db="EMBL/GenBank/DDBJ databases">
        <title>Draft genomic sequence of Geomonas sp. Red330.</title>
        <authorList>
            <person name="Itoh H."/>
            <person name="Zhenxing X."/>
            <person name="Ushijima N."/>
            <person name="Masuda Y."/>
            <person name="Shiratori Y."/>
            <person name="Senoo K."/>
        </authorList>
    </citation>
    <scope>NUCLEOTIDE SEQUENCE [LARGE SCALE GENOMIC DNA]</scope>
    <source>
        <strain evidence="5">Red330</strain>
    </source>
</reference>
<evidence type="ECO:0000313" key="5">
    <source>
        <dbReference type="Proteomes" id="UP000556026"/>
    </source>
</evidence>
<evidence type="ECO:0000256" key="1">
    <source>
        <dbReference type="SAM" id="SignalP"/>
    </source>
</evidence>
<dbReference type="Proteomes" id="UP000556026">
    <property type="component" value="Unassembled WGS sequence"/>
</dbReference>
<dbReference type="Pfam" id="PF18887">
    <property type="entry name" value="MBG_3"/>
    <property type="match status" value="4"/>
</dbReference>
<dbReference type="PANTHER" id="PTHR35812">
    <property type="entry name" value="LIPOPROTEIN"/>
    <property type="match status" value="1"/>
</dbReference>
<protein>
    <recommendedName>
        <fullName evidence="6">MBG domain-containing protein</fullName>
    </recommendedName>
</protein>
<feature type="domain" description="MBG" evidence="3">
    <location>
        <begin position="480"/>
        <end position="549"/>
    </location>
</feature>
<feature type="signal peptide" evidence="1">
    <location>
        <begin position="1"/>
        <end position="21"/>
    </location>
</feature>
<dbReference type="Pfam" id="PF07603">
    <property type="entry name" value="Lcl_C"/>
    <property type="match status" value="2"/>
</dbReference>
<feature type="chain" id="PRO_5028346210" description="MBG domain-containing protein" evidence="1">
    <location>
        <begin position="22"/>
        <end position="911"/>
    </location>
</feature>
<evidence type="ECO:0000259" key="2">
    <source>
        <dbReference type="Pfam" id="PF07603"/>
    </source>
</evidence>
<evidence type="ECO:0008006" key="6">
    <source>
        <dbReference type="Google" id="ProtNLM"/>
    </source>
</evidence>
<dbReference type="EMBL" id="BLXX01000022">
    <property type="protein sequence ID" value="GFO61923.1"/>
    <property type="molecule type" value="Genomic_DNA"/>
</dbReference>
<dbReference type="InterPro" id="IPR011460">
    <property type="entry name" value="Lcl_C"/>
</dbReference>
<keyword evidence="1" id="KW-0732">Signal</keyword>
<organism evidence="4 5">
    <name type="scientific">Geomonas silvestris</name>
    <dbReference type="NCBI Taxonomy" id="2740184"/>
    <lineage>
        <taxon>Bacteria</taxon>
        <taxon>Pseudomonadati</taxon>
        <taxon>Thermodesulfobacteriota</taxon>
        <taxon>Desulfuromonadia</taxon>
        <taxon>Geobacterales</taxon>
        <taxon>Geobacteraceae</taxon>
        <taxon>Geomonas</taxon>
    </lineage>
</organism>
<sequence length="911" mass="93779">MTRRIVLTAWLLLLVPLAAAAATVNLPKTGQTLCYDPSGPIDCANTGQDGETQIGADWPSPRFTDNLNGTVTDNLTGLIWLKDAVCAAINPPPPNPAQSLQGGWNWTAALAAAKSLRSGQCGLSDGSLPGTWRVPNVNEFESLMDLSQANPPLPANHPFTNLPYPWPIYWTSTITADYFPGINAIGADMYTGTIQGDAKVNLKYIWPVKGDSTTLARTGQHGCWDADGNDTPCNGSGSDGDLQKGVPMPYPRFYDNGNGTTTDALTGLIWPRNAGCFSNISSQRQAISFAQNLANGECDLNDRSVPGDWRLPNRKEMRSLVDYVGGWLREFVNAPNHGWYWTSDSFPVPSYTSDKWMVKSQGLDWLASTLLTYQQLPPYFALPVRGPLIIQRITFNAPATIRYGDPPLNLSTITTGGGSGNPVTFNLVSGPATLTETTLTFTGGGNVVVTAAQAGNAQYYPAAATPHTFVVESSSGTVAITTGDLTRTYDGTPKPVTATTSPPGLPVTLSYAGSASPPTNAGSYLVEATITDPVHPGSARATLVIGKATGTLTLGGLNQTYDGTERRPTATTVPAGGNVIFSYTGRTTPPSAAGSYPIVATISDPNFLATSASGTLTIAKASGTVTLGSLSPVYDGTVQAATAVTNPTGLAVIFSYTPANPAAAGNYAVVGTIADPNYLGSASGTMTIAKAPGTVTLGNLTQVSDGTLKAATVVTHPAGLTVIFSYTPVNPVGVGTYAVVGTIADANYVGSASGTLTLTAPAVATFLVTGTVLSGNGSISCTSPVNAGASAACTVTSAAGYHPSALTDNGADRLSALSGDTYSISGVTANHAVVVQFIRPDGILDPANGKTGPDIGDALAVLNMVHGGSETTSVGLAHADIAPLGSDGKPSGDGNLDIYDVIGILRMVVGL</sequence>